<name>A0A0C3PMH9_PISTI</name>
<feature type="transmembrane region" description="Helical" evidence="1">
    <location>
        <begin position="140"/>
        <end position="158"/>
    </location>
</feature>
<accession>A0A0C3PMH9</accession>
<keyword evidence="1" id="KW-0812">Transmembrane</keyword>
<keyword evidence="3" id="KW-1185">Reference proteome</keyword>
<keyword evidence="1" id="KW-1133">Transmembrane helix</keyword>
<dbReference type="STRING" id="870435.A0A0C3PMH9"/>
<sequence>MPASSYGEAVLYVLGLLGSWFYISRDRPSKHVAHRLLLLAVSLHSIHILCQILLHRPPNLFRRLNVPLNVPVDQLRLLLSMEAGIDWQRQSAATIPKDVELLLNRLAVHGSRSLFTRFGQLPMQLCQFCSSVGDYVLFDLSFILVQYLQTATLSLLLTTATNSREHLRSTALGILICAFLAEGYAMTYASDVPLSNDAQYAFMWHDNLFLIRHILFLALPLLVLVLPPVHGVDPPSTYFAPALAHLERALPRAHLLRYTQEAVLHHPRLRNLALRWWSQQAVEGAAAMADETVQRTADKLGFGYTRQESPEGGDGKLRVHAKKVVESLKGLLTTPPN</sequence>
<feature type="transmembrane region" description="Helical" evidence="1">
    <location>
        <begin position="6"/>
        <end position="24"/>
    </location>
</feature>
<protein>
    <submittedName>
        <fullName evidence="2">Uncharacterized protein</fullName>
    </submittedName>
</protein>
<feature type="transmembrane region" description="Helical" evidence="1">
    <location>
        <begin position="170"/>
        <end position="189"/>
    </location>
</feature>
<dbReference type="EMBL" id="KN831954">
    <property type="protein sequence ID" value="KIO09564.1"/>
    <property type="molecule type" value="Genomic_DNA"/>
</dbReference>
<organism evidence="2 3">
    <name type="scientific">Pisolithus tinctorius Marx 270</name>
    <dbReference type="NCBI Taxonomy" id="870435"/>
    <lineage>
        <taxon>Eukaryota</taxon>
        <taxon>Fungi</taxon>
        <taxon>Dikarya</taxon>
        <taxon>Basidiomycota</taxon>
        <taxon>Agaricomycotina</taxon>
        <taxon>Agaricomycetes</taxon>
        <taxon>Agaricomycetidae</taxon>
        <taxon>Boletales</taxon>
        <taxon>Sclerodermatineae</taxon>
        <taxon>Pisolithaceae</taxon>
        <taxon>Pisolithus</taxon>
    </lineage>
</organism>
<feature type="transmembrane region" description="Helical" evidence="1">
    <location>
        <begin position="36"/>
        <end position="54"/>
    </location>
</feature>
<reference evidence="2 3" key="1">
    <citation type="submission" date="2014-04" db="EMBL/GenBank/DDBJ databases">
        <authorList>
            <consortium name="DOE Joint Genome Institute"/>
            <person name="Kuo A."/>
            <person name="Kohler A."/>
            <person name="Costa M.D."/>
            <person name="Nagy L.G."/>
            <person name="Floudas D."/>
            <person name="Copeland A."/>
            <person name="Barry K.W."/>
            <person name="Cichocki N."/>
            <person name="Veneault-Fourrey C."/>
            <person name="LaButti K."/>
            <person name="Lindquist E.A."/>
            <person name="Lipzen A."/>
            <person name="Lundell T."/>
            <person name="Morin E."/>
            <person name="Murat C."/>
            <person name="Sun H."/>
            <person name="Tunlid A."/>
            <person name="Henrissat B."/>
            <person name="Grigoriev I.V."/>
            <person name="Hibbett D.S."/>
            <person name="Martin F."/>
            <person name="Nordberg H.P."/>
            <person name="Cantor M.N."/>
            <person name="Hua S.X."/>
        </authorList>
    </citation>
    <scope>NUCLEOTIDE SEQUENCE [LARGE SCALE GENOMIC DNA]</scope>
    <source>
        <strain evidence="2 3">Marx 270</strain>
    </source>
</reference>
<evidence type="ECO:0000313" key="3">
    <source>
        <dbReference type="Proteomes" id="UP000054217"/>
    </source>
</evidence>
<evidence type="ECO:0000256" key="1">
    <source>
        <dbReference type="SAM" id="Phobius"/>
    </source>
</evidence>
<dbReference type="InParanoid" id="A0A0C3PMH9"/>
<evidence type="ECO:0000313" key="2">
    <source>
        <dbReference type="EMBL" id="KIO09564.1"/>
    </source>
</evidence>
<dbReference type="PANTHER" id="PTHR39470">
    <property type="entry name" value="CHROMOSOME 10, WHOLE GENOME SHOTGUN SEQUENCE"/>
    <property type="match status" value="1"/>
</dbReference>
<gene>
    <name evidence="2" type="ORF">M404DRAFT_131782</name>
</gene>
<dbReference type="HOGENOM" id="CLU_065849_0_0_1"/>
<dbReference type="AlphaFoldDB" id="A0A0C3PMH9"/>
<reference evidence="3" key="2">
    <citation type="submission" date="2015-01" db="EMBL/GenBank/DDBJ databases">
        <title>Evolutionary Origins and Diversification of the Mycorrhizal Mutualists.</title>
        <authorList>
            <consortium name="DOE Joint Genome Institute"/>
            <consortium name="Mycorrhizal Genomics Consortium"/>
            <person name="Kohler A."/>
            <person name="Kuo A."/>
            <person name="Nagy L.G."/>
            <person name="Floudas D."/>
            <person name="Copeland A."/>
            <person name="Barry K.W."/>
            <person name="Cichocki N."/>
            <person name="Veneault-Fourrey C."/>
            <person name="LaButti K."/>
            <person name="Lindquist E.A."/>
            <person name="Lipzen A."/>
            <person name="Lundell T."/>
            <person name="Morin E."/>
            <person name="Murat C."/>
            <person name="Riley R."/>
            <person name="Ohm R."/>
            <person name="Sun H."/>
            <person name="Tunlid A."/>
            <person name="Henrissat B."/>
            <person name="Grigoriev I.V."/>
            <person name="Hibbett D.S."/>
            <person name="Martin F."/>
        </authorList>
    </citation>
    <scope>NUCLEOTIDE SEQUENCE [LARGE SCALE GENOMIC DNA]</scope>
    <source>
        <strain evidence="3">Marx 270</strain>
    </source>
</reference>
<dbReference type="PANTHER" id="PTHR39470:SF1">
    <property type="entry name" value="CHORISMATE SYNTHASE PROTEIN"/>
    <property type="match status" value="1"/>
</dbReference>
<keyword evidence="1" id="KW-0472">Membrane</keyword>
<feature type="transmembrane region" description="Helical" evidence="1">
    <location>
        <begin position="209"/>
        <end position="229"/>
    </location>
</feature>
<proteinExistence type="predicted"/>
<dbReference type="Proteomes" id="UP000054217">
    <property type="component" value="Unassembled WGS sequence"/>
</dbReference>
<dbReference type="OrthoDB" id="4218123at2759"/>